<dbReference type="PANTHER" id="PTHR43022">
    <property type="entry name" value="PROTEIN SMF"/>
    <property type="match status" value="1"/>
</dbReference>
<dbReference type="STRING" id="1618369.UV54_C0001G0024"/>
<dbReference type="Pfam" id="PF02481">
    <property type="entry name" value="DNA_processg_A"/>
    <property type="match status" value="1"/>
</dbReference>
<dbReference type="AlphaFoldDB" id="A0A0G1C5J1"/>
<dbReference type="SUPFAM" id="SSF102405">
    <property type="entry name" value="MCP/YpsA-like"/>
    <property type="match status" value="1"/>
</dbReference>
<gene>
    <name evidence="3" type="ORF">UV54_C0001G0024</name>
</gene>
<evidence type="ECO:0000256" key="1">
    <source>
        <dbReference type="ARBA" id="ARBA00006525"/>
    </source>
</evidence>
<proteinExistence type="inferred from homology"/>
<dbReference type="PATRIC" id="fig|1618369.3.peg.28"/>
<dbReference type="PANTHER" id="PTHR43022:SF1">
    <property type="entry name" value="PROTEIN SMF"/>
    <property type="match status" value="1"/>
</dbReference>
<dbReference type="EMBL" id="LCEW01000001">
    <property type="protein sequence ID" value="KKS80674.1"/>
    <property type="molecule type" value="Genomic_DNA"/>
</dbReference>
<name>A0A0G1C5J1_9BACT</name>
<dbReference type="InterPro" id="IPR010994">
    <property type="entry name" value="RuvA_2-like"/>
</dbReference>
<dbReference type="Gene3D" id="3.40.50.450">
    <property type="match status" value="1"/>
</dbReference>
<accession>A0A0G1C5J1</accession>
<sequence length="285" mass="32296">MDDIKYWVGLSGWPGLGWQRLKLLLKYFKTAKAVWSAEKKELLKIGIREELVNKWRKRDLEQEMEELNKRLIKVINIEDKRYPKLLKEADSPPFLLYIKGEENLLNQPGLAVVGTRRPTAYGRKAVFQLVPELTKKLIIVSGLARGIDSLSHWQCLQSQGKTIAVLGHGLEQIYPRENTRLAQEIVNQDGCLVTEYPLNYLMDKVNFPQRNRIIAGLTLGTLVIEGGERSGTKITANFAVDYGREVFCVPGPIGSPQSEGPAQLIQQGAKLVIKVEDIWEELFLT</sequence>
<dbReference type="Proteomes" id="UP000034213">
    <property type="component" value="Unassembled WGS sequence"/>
</dbReference>
<dbReference type="SUPFAM" id="SSF47781">
    <property type="entry name" value="RuvA domain 2-like"/>
    <property type="match status" value="1"/>
</dbReference>
<evidence type="ECO:0000313" key="4">
    <source>
        <dbReference type="Proteomes" id="UP000034213"/>
    </source>
</evidence>
<evidence type="ECO:0000259" key="2">
    <source>
        <dbReference type="Pfam" id="PF02481"/>
    </source>
</evidence>
<dbReference type="GO" id="GO:0009294">
    <property type="term" value="P:DNA-mediated transformation"/>
    <property type="evidence" value="ECO:0007669"/>
    <property type="project" value="InterPro"/>
</dbReference>
<protein>
    <submittedName>
        <fullName evidence="3">Protecting protein DprA protein</fullName>
    </submittedName>
</protein>
<feature type="domain" description="Smf/DprA SLOG" evidence="2">
    <location>
        <begin position="73"/>
        <end position="282"/>
    </location>
</feature>
<evidence type="ECO:0000313" key="3">
    <source>
        <dbReference type="EMBL" id="KKS80674.1"/>
    </source>
</evidence>
<dbReference type="InterPro" id="IPR003488">
    <property type="entry name" value="DprA"/>
</dbReference>
<dbReference type="NCBIfam" id="TIGR00732">
    <property type="entry name" value="dprA"/>
    <property type="match status" value="1"/>
</dbReference>
<comment type="caution">
    <text evidence="3">The sequence shown here is derived from an EMBL/GenBank/DDBJ whole genome shotgun (WGS) entry which is preliminary data.</text>
</comment>
<comment type="similarity">
    <text evidence="1">Belongs to the DprA/Smf family.</text>
</comment>
<reference evidence="3 4" key="1">
    <citation type="journal article" date="2015" name="Nature">
        <title>rRNA introns, odd ribosomes, and small enigmatic genomes across a large radiation of phyla.</title>
        <authorList>
            <person name="Brown C.T."/>
            <person name="Hug L.A."/>
            <person name="Thomas B.C."/>
            <person name="Sharon I."/>
            <person name="Castelle C.J."/>
            <person name="Singh A."/>
            <person name="Wilkins M.J."/>
            <person name="Williams K.H."/>
            <person name="Banfield J.F."/>
        </authorList>
    </citation>
    <scope>NUCLEOTIDE SEQUENCE [LARGE SCALE GENOMIC DNA]</scope>
</reference>
<dbReference type="InterPro" id="IPR057666">
    <property type="entry name" value="DrpA_SLOG"/>
</dbReference>
<organism evidence="3 4">
    <name type="scientific">Candidatus Beckwithbacteria bacterium GW2011_GWA2_43_10</name>
    <dbReference type="NCBI Taxonomy" id="1618369"/>
    <lineage>
        <taxon>Bacteria</taxon>
        <taxon>Candidatus Beckwithiibacteriota</taxon>
    </lineage>
</organism>